<comment type="caution">
    <text evidence="2">The sequence shown here is derived from an EMBL/GenBank/DDBJ whole genome shotgun (WGS) entry which is preliminary data.</text>
</comment>
<sequence>MSGVILAVKVFLQGYGRALALALLLHLLFLTALLQTRFTPLDKPPAAEATVSYLYQPPPPLQQKAQALSVPESSDKTEPVATTTAPAVVEKSAKKVDTRSAVVAEKLPDIVDQPEKKHTEQAATTLQLSLAQRALNRAATSVPASIEQAASAGYQQFMQAQQQPKMTVEPRHYQLDPDPAKQVLAKLDNGKQLVRIKGGCRIVDPNLDGFEALMAANPVVPCGDEAKTSDLLKQALDKHSKR</sequence>
<name>A0ABT9I206_9GAMM</name>
<evidence type="ECO:0000256" key="1">
    <source>
        <dbReference type="SAM" id="MobiDB-lite"/>
    </source>
</evidence>
<reference evidence="2 3" key="1">
    <citation type="submission" date="2022-11" db="EMBL/GenBank/DDBJ databases">
        <title>Viruses from the air-sea interface of a natural surface slick.</title>
        <authorList>
            <person name="Rahlff J."/>
            <person name="Holmfeldt K."/>
        </authorList>
    </citation>
    <scope>NUCLEOTIDE SEQUENCE [LARGE SCALE GENOMIC DNA]</scope>
    <source>
        <strain evidence="2 3">SMS4</strain>
    </source>
</reference>
<gene>
    <name evidence="2" type="ORF">ORJ04_15820</name>
</gene>
<keyword evidence="3" id="KW-1185">Reference proteome</keyword>
<accession>A0ABT9I206</accession>
<evidence type="ECO:0008006" key="4">
    <source>
        <dbReference type="Google" id="ProtNLM"/>
    </source>
</evidence>
<evidence type="ECO:0000313" key="2">
    <source>
        <dbReference type="EMBL" id="MDP5137423.1"/>
    </source>
</evidence>
<dbReference type="EMBL" id="JAPJDZ010000049">
    <property type="protein sequence ID" value="MDP5137423.1"/>
    <property type="molecule type" value="Genomic_DNA"/>
</dbReference>
<feature type="region of interest" description="Disordered" evidence="1">
    <location>
        <begin position="64"/>
        <end position="85"/>
    </location>
</feature>
<protein>
    <recommendedName>
        <fullName evidence="4">TolA protein</fullName>
    </recommendedName>
</protein>
<dbReference type="Proteomes" id="UP001231109">
    <property type="component" value="Unassembled WGS sequence"/>
</dbReference>
<proteinExistence type="predicted"/>
<evidence type="ECO:0000313" key="3">
    <source>
        <dbReference type="Proteomes" id="UP001231109"/>
    </source>
</evidence>
<organism evidence="2 3">
    <name type="scientific">Rheinheimera baltica</name>
    <dbReference type="NCBI Taxonomy" id="67576"/>
    <lineage>
        <taxon>Bacteria</taxon>
        <taxon>Pseudomonadati</taxon>
        <taxon>Pseudomonadota</taxon>
        <taxon>Gammaproteobacteria</taxon>
        <taxon>Chromatiales</taxon>
        <taxon>Chromatiaceae</taxon>
        <taxon>Rheinheimera</taxon>
    </lineage>
</organism>
<dbReference type="RefSeq" id="WP_305976766.1">
    <property type="nucleotide sequence ID" value="NZ_JAPJDZ010000049.1"/>
</dbReference>